<evidence type="ECO:0000313" key="2">
    <source>
        <dbReference type="EMBL" id="EHN11831.1"/>
    </source>
</evidence>
<dbReference type="AlphaFoldDB" id="H0E3C2"/>
<sequence>MQKKTIATLGLALAVSGAGATGASAQTVCPPGGTSPYCSSTPPMTIAELAGTDIRSFLSLGPLGELFRLNFVHARVGSTITTIKASRPGTYNVRVQRTVNGKRLTVIRGDRTVKGKKIKPAKIRLTVTTKGRSYLRSKAKAGTKTLKFRIAVTFTPAGSSTGATTVTSAKLDLT</sequence>
<keyword evidence="1" id="KW-0732">Signal</keyword>
<feature type="signal peptide" evidence="1">
    <location>
        <begin position="1"/>
        <end position="25"/>
    </location>
</feature>
<evidence type="ECO:0000313" key="3">
    <source>
        <dbReference type="Proteomes" id="UP000005143"/>
    </source>
</evidence>
<comment type="caution">
    <text evidence="2">The sequence shown here is derived from an EMBL/GenBank/DDBJ whole genome shotgun (WGS) entry which is preliminary data.</text>
</comment>
<dbReference type="EMBL" id="AGUD01000064">
    <property type="protein sequence ID" value="EHN11831.1"/>
    <property type="molecule type" value="Genomic_DNA"/>
</dbReference>
<feature type="chain" id="PRO_5003531155" evidence="1">
    <location>
        <begin position="26"/>
        <end position="174"/>
    </location>
</feature>
<protein>
    <submittedName>
        <fullName evidence="2">Uncharacterized protein</fullName>
    </submittedName>
</protein>
<accession>H0E3C2</accession>
<keyword evidence="3" id="KW-1185">Reference proteome</keyword>
<proteinExistence type="predicted"/>
<name>H0E3C2_9ACTN</name>
<reference evidence="2 3" key="1">
    <citation type="journal article" date="2013" name="Biodegradation">
        <title>Quantitative proteomic analysis of ibuprofen-degrading Patulibacter sp. strain I11.</title>
        <authorList>
            <person name="Almeida B."/>
            <person name="Kjeldal H."/>
            <person name="Lolas I."/>
            <person name="Knudsen A.D."/>
            <person name="Carvalho G."/>
            <person name="Nielsen K.L."/>
            <person name="Barreto Crespo M.T."/>
            <person name="Stensballe A."/>
            <person name="Nielsen J.L."/>
        </authorList>
    </citation>
    <scope>NUCLEOTIDE SEQUENCE [LARGE SCALE GENOMIC DNA]</scope>
    <source>
        <strain evidence="2 3">I11</strain>
    </source>
</reference>
<evidence type="ECO:0000256" key="1">
    <source>
        <dbReference type="SAM" id="SignalP"/>
    </source>
</evidence>
<dbReference type="Proteomes" id="UP000005143">
    <property type="component" value="Unassembled WGS sequence"/>
</dbReference>
<gene>
    <name evidence="2" type="ORF">PAI11_12900</name>
</gene>
<organism evidence="2 3">
    <name type="scientific">Patulibacter medicamentivorans</name>
    <dbReference type="NCBI Taxonomy" id="1097667"/>
    <lineage>
        <taxon>Bacteria</taxon>
        <taxon>Bacillati</taxon>
        <taxon>Actinomycetota</taxon>
        <taxon>Thermoleophilia</taxon>
        <taxon>Solirubrobacterales</taxon>
        <taxon>Patulibacteraceae</taxon>
        <taxon>Patulibacter</taxon>
    </lineage>
</organism>